<dbReference type="InterPro" id="IPR003838">
    <property type="entry name" value="ABC3_permease_C"/>
</dbReference>
<reference evidence="8 9" key="1">
    <citation type="submission" date="2019-03" db="EMBL/GenBank/DDBJ databases">
        <title>Genome sequence of Thiobacillaceae bacterium LSR1, a sulfur-oxidizing bacterium isolated from freshwater sediment.</title>
        <authorList>
            <person name="Li S."/>
        </authorList>
    </citation>
    <scope>NUCLEOTIDE SEQUENCE [LARGE SCALE GENOMIC DNA]</scope>
    <source>
        <strain evidence="8 9">LSR1</strain>
    </source>
</reference>
<feature type="transmembrane region" description="Helical" evidence="6">
    <location>
        <begin position="795"/>
        <end position="816"/>
    </location>
</feature>
<dbReference type="AlphaFoldDB" id="A0A4R1B836"/>
<comment type="subcellular location">
    <subcellularLocation>
        <location evidence="1">Cell membrane</location>
        <topology evidence="1">Multi-pass membrane protein</topology>
    </subcellularLocation>
</comment>
<feature type="domain" description="ABC3 transporter permease C-terminal" evidence="7">
    <location>
        <begin position="711"/>
        <end position="823"/>
    </location>
</feature>
<protein>
    <submittedName>
        <fullName evidence="8">FtsX-like permease family protein</fullName>
    </submittedName>
</protein>
<evidence type="ECO:0000259" key="7">
    <source>
        <dbReference type="Pfam" id="PF02687"/>
    </source>
</evidence>
<keyword evidence="2" id="KW-1003">Cell membrane</keyword>
<evidence type="ECO:0000256" key="1">
    <source>
        <dbReference type="ARBA" id="ARBA00004651"/>
    </source>
</evidence>
<dbReference type="PANTHER" id="PTHR30287">
    <property type="entry name" value="MEMBRANE COMPONENT OF PREDICTED ABC SUPERFAMILY METABOLITE UPTAKE TRANSPORTER"/>
    <property type="match status" value="1"/>
</dbReference>
<evidence type="ECO:0000256" key="3">
    <source>
        <dbReference type="ARBA" id="ARBA00022692"/>
    </source>
</evidence>
<feature type="transmembrane region" description="Helical" evidence="6">
    <location>
        <begin position="355"/>
        <end position="377"/>
    </location>
</feature>
<sequence length="833" mass="87955">MTGARLNDLRLALRLLVREWRGGEVRILLAVVALAVASLTAVAFVADRVRLSLAQEADALLAADLVLSGDRPLDPAFQAEARRRGLAVARSATFLSMAQGPSGAVLAGIKAASPGYPLRGRLRVADAPYGPDRPATGLPGPGRAWVDARLATELRLRVGDTVRLGARDLAVTAILSHESERSGNFMALAPRLLVAEADLAGTGLVQEGSRIAWRLFVAGPPEALAGFRAWATPRLGRGQKLEGLADARPELRQVLDKAERYLGLAALLAVVLAAAAAQMILRRYAQRHFDQFALLRCFGASRARLIRLYLAQFAGLGLAAGLLGGVAGFLVQWGLAALLADVLRLDLAAPSWRPFGLGLGAGLLIVVAFGLPAMRRLAEVPALRVLRRDLGPARSRQVLAQLLALAVLAGLLVWQAGDLRLGAIVVGGLVAAGLAAGLAIRALLAPLAWLAHRLPPAPRLGLLALRRRGWETTLQVMALSLGLLALLLLTLVRGDLLAAWRDKIPADAPNRFAINIQPDQVAPIRAWLAGHGVPDAELYPMVRGRLTAIAGRPVAPEAFPEERARHLAEREFNLSALAALPADNVVSAGRWWQAGARNVFSVEEGIAKTLGIRLGDRLDFDAGGLPLSGVVTSLRKVEWDSFRVNFFVVGPPGSLAGLPASYITAFRLAPARATVLAELVAAWPNVTVIDVDAVMTEMRTLMDRISLAVQVVFLFSLAVGLLVMVAALYARRDERAREIGVWRALGASAHTVRIALATEFAALGLLSGAVAAGAASALAWLLAERVFELPHAADPAVWLAGLAVGLALVLAVGLAASRGLVAAPPMAALRDAD</sequence>
<accession>A0A4R1B836</accession>
<keyword evidence="3 6" id="KW-0812">Transmembrane</keyword>
<evidence type="ECO:0000256" key="6">
    <source>
        <dbReference type="SAM" id="Phobius"/>
    </source>
</evidence>
<dbReference type="GO" id="GO:0005886">
    <property type="term" value="C:plasma membrane"/>
    <property type="evidence" value="ECO:0007669"/>
    <property type="project" value="UniProtKB-SubCell"/>
</dbReference>
<feature type="transmembrane region" description="Helical" evidence="6">
    <location>
        <begin position="760"/>
        <end position="783"/>
    </location>
</feature>
<feature type="transmembrane region" description="Helical" evidence="6">
    <location>
        <begin position="261"/>
        <end position="281"/>
    </location>
</feature>
<feature type="transmembrane region" description="Helical" evidence="6">
    <location>
        <begin position="707"/>
        <end position="730"/>
    </location>
</feature>
<feature type="transmembrane region" description="Helical" evidence="6">
    <location>
        <begin position="27"/>
        <end position="46"/>
    </location>
</feature>
<name>A0A4R1B836_9PROT</name>
<proteinExistence type="predicted"/>
<comment type="caution">
    <text evidence="8">The sequence shown here is derived from an EMBL/GenBank/DDBJ whole genome shotgun (WGS) entry which is preliminary data.</text>
</comment>
<feature type="transmembrane region" description="Helical" evidence="6">
    <location>
        <begin position="308"/>
        <end position="335"/>
    </location>
</feature>
<feature type="transmembrane region" description="Helical" evidence="6">
    <location>
        <begin position="423"/>
        <end position="451"/>
    </location>
</feature>
<dbReference type="Proteomes" id="UP000295443">
    <property type="component" value="Unassembled WGS sequence"/>
</dbReference>
<dbReference type="RefSeq" id="WP_131447257.1">
    <property type="nucleotide sequence ID" value="NZ_SJZB01000039.1"/>
</dbReference>
<evidence type="ECO:0000256" key="4">
    <source>
        <dbReference type="ARBA" id="ARBA00022989"/>
    </source>
</evidence>
<keyword evidence="9" id="KW-1185">Reference proteome</keyword>
<dbReference type="Pfam" id="PF02687">
    <property type="entry name" value="FtsX"/>
    <property type="match status" value="2"/>
</dbReference>
<dbReference type="PANTHER" id="PTHR30287:SF1">
    <property type="entry name" value="INNER MEMBRANE PROTEIN"/>
    <property type="match status" value="1"/>
</dbReference>
<feature type="domain" description="ABC3 transporter permease C-terminal" evidence="7">
    <location>
        <begin position="264"/>
        <end position="378"/>
    </location>
</feature>
<dbReference type="OrthoDB" id="5292592at2"/>
<dbReference type="InterPro" id="IPR038766">
    <property type="entry name" value="Membrane_comp_ABC_pdt"/>
</dbReference>
<keyword evidence="5 6" id="KW-0472">Membrane</keyword>
<evidence type="ECO:0000256" key="2">
    <source>
        <dbReference type="ARBA" id="ARBA00022475"/>
    </source>
</evidence>
<evidence type="ECO:0000256" key="5">
    <source>
        <dbReference type="ARBA" id="ARBA00023136"/>
    </source>
</evidence>
<gene>
    <name evidence="8" type="ORF">EZJ19_10270</name>
</gene>
<evidence type="ECO:0000313" key="8">
    <source>
        <dbReference type="EMBL" id="TCJ13427.1"/>
    </source>
</evidence>
<evidence type="ECO:0000313" key="9">
    <source>
        <dbReference type="Proteomes" id="UP000295443"/>
    </source>
</evidence>
<feature type="transmembrane region" description="Helical" evidence="6">
    <location>
        <begin position="398"/>
        <end position="417"/>
    </location>
</feature>
<dbReference type="EMBL" id="SJZB01000039">
    <property type="protein sequence ID" value="TCJ13427.1"/>
    <property type="molecule type" value="Genomic_DNA"/>
</dbReference>
<organism evidence="8 9">
    <name type="scientific">Parasulfuritortus cantonensis</name>
    <dbReference type="NCBI Taxonomy" id="2528202"/>
    <lineage>
        <taxon>Bacteria</taxon>
        <taxon>Pseudomonadati</taxon>
        <taxon>Pseudomonadota</taxon>
        <taxon>Betaproteobacteria</taxon>
        <taxon>Nitrosomonadales</taxon>
        <taxon>Thiobacillaceae</taxon>
        <taxon>Parasulfuritortus</taxon>
    </lineage>
</organism>
<keyword evidence="4 6" id="KW-1133">Transmembrane helix</keyword>
<feature type="transmembrane region" description="Helical" evidence="6">
    <location>
        <begin position="472"/>
        <end position="492"/>
    </location>
</feature>